<accession>A0A7J7HW76</accession>
<evidence type="ECO:0000256" key="4">
    <source>
        <dbReference type="ARBA" id="ARBA00023211"/>
    </source>
</evidence>
<dbReference type="GO" id="GO:0010333">
    <property type="term" value="F:terpene synthase activity"/>
    <property type="evidence" value="ECO:0007669"/>
    <property type="project" value="InterPro"/>
</dbReference>
<dbReference type="Gene3D" id="1.50.10.130">
    <property type="entry name" value="Terpene synthase, N-terminal domain"/>
    <property type="match status" value="1"/>
</dbReference>
<keyword evidence="4" id="KW-0464">Manganese</keyword>
<dbReference type="InterPro" id="IPR008930">
    <property type="entry name" value="Terpenoid_cyclase/PrenylTrfase"/>
</dbReference>
<evidence type="ECO:0000256" key="2">
    <source>
        <dbReference type="ARBA" id="ARBA00001946"/>
    </source>
</evidence>
<dbReference type="InterPro" id="IPR050148">
    <property type="entry name" value="Terpene_synthase-like"/>
</dbReference>
<reference evidence="7" key="1">
    <citation type="journal article" date="2020" name="Nat. Commun.">
        <title>Genome assembly of wild tea tree DASZ reveals pedigree and selection history of tea varieties.</title>
        <authorList>
            <person name="Zhang W."/>
            <person name="Zhang Y."/>
            <person name="Qiu H."/>
            <person name="Guo Y."/>
            <person name="Wan H."/>
            <person name="Zhang X."/>
            <person name="Scossa F."/>
            <person name="Alseekh S."/>
            <person name="Zhang Q."/>
            <person name="Wang P."/>
            <person name="Xu L."/>
            <person name="Schmidt M.H."/>
            <person name="Jia X."/>
            <person name="Li D."/>
            <person name="Zhu A."/>
            <person name="Guo F."/>
            <person name="Chen W."/>
            <person name="Ni D."/>
            <person name="Usadel B."/>
            <person name="Fernie A.R."/>
            <person name="Wen W."/>
        </authorList>
    </citation>
    <scope>NUCLEOTIDE SEQUENCE [LARGE SCALE GENOMIC DNA]</scope>
    <source>
        <strain evidence="7">cv. G240</strain>
    </source>
</reference>
<dbReference type="InterPro" id="IPR036965">
    <property type="entry name" value="Terpene_synth_N_sf"/>
</dbReference>
<dbReference type="Proteomes" id="UP000593564">
    <property type="component" value="Unassembled WGS sequence"/>
</dbReference>
<dbReference type="SUPFAM" id="SSF48239">
    <property type="entry name" value="Terpenoid cyclases/Protein prenyltransferases"/>
    <property type="match status" value="1"/>
</dbReference>
<dbReference type="Gene3D" id="1.10.600.10">
    <property type="entry name" value="Farnesyl Diphosphate Synthase"/>
    <property type="match status" value="1"/>
</dbReference>
<reference evidence="6 7" key="2">
    <citation type="submission" date="2020-07" db="EMBL/GenBank/DDBJ databases">
        <title>Genome assembly of wild tea tree DASZ reveals pedigree and selection history of tea varieties.</title>
        <authorList>
            <person name="Zhang W."/>
        </authorList>
    </citation>
    <scope>NUCLEOTIDE SEQUENCE [LARGE SCALE GENOMIC DNA]</scope>
    <source>
        <strain evidence="7">cv. G240</strain>
        <tissue evidence="6">Leaf</tissue>
    </source>
</reference>
<keyword evidence="3" id="KW-0460">Magnesium</keyword>
<proteinExistence type="predicted"/>
<organism evidence="6 7">
    <name type="scientific">Camellia sinensis</name>
    <name type="common">Tea plant</name>
    <name type="synonym">Thea sinensis</name>
    <dbReference type="NCBI Taxonomy" id="4442"/>
    <lineage>
        <taxon>Eukaryota</taxon>
        <taxon>Viridiplantae</taxon>
        <taxon>Streptophyta</taxon>
        <taxon>Embryophyta</taxon>
        <taxon>Tracheophyta</taxon>
        <taxon>Spermatophyta</taxon>
        <taxon>Magnoliopsida</taxon>
        <taxon>eudicotyledons</taxon>
        <taxon>Gunneridae</taxon>
        <taxon>Pentapetalae</taxon>
        <taxon>asterids</taxon>
        <taxon>Ericales</taxon>
        <taxon>Theaceae</taxon>
        <taxon>Camellia</taxon>
    </lineage>
</organism>
<comment type="cofactor">
    <cofactor evidence="2">
        <name>Mg(2+)</name>
        <dbReference type="ChEBI" id="CHEBI:18420"/>
    </cofactor>
</comment>
<gene>
    <name evidence="6" type="ORF">HYC85_003559</name>
</gene>
<name>A0A7J7HW76_CAMSI</name>
<keyword evidence="7" id="KW-1185">Reference proteome</keyword>
<dbReference type="InterPro" id="IPR008949">
    <property type="entry name" value="Isoprenoid_synthase_dom_sf"/>
</dbReference>
<dbReference type="EMBL" id="JACBKZ010000002">
    <property type="protein sequence ID" value="KAF5956334.1"/>
    <property type="molecule type" value="Genomic_DNA"/>
</dbReference>
<keyword evidence="5" id="KW-0456">Lyase</keyword>
<evidence type="ECO:0000256" key="5">
    <source>
        <dbReference type="ARBA" id="ARBA00023239"/>
    </source>
</evidence>
<evidence type="ECO:0000313" key="6">
    <source>
        <dbReference type="EMBL" id="KAF5956334.1"/>
    </source>
</evidence>
<comment type="caution">
    <text evidence="6">The sequence shown here is derived from an EMBL/GenBank/DDBJ whole genome shotgun (WGS) entry which is preliminary data.</text>
</comment>
<evidence type="ECO:0000256" key="1">
    <source>
        <dbReference type="ARBA" id="ARBA00001936"/>
    </source>
</evidence>
<evidence type="ECO:0008006" key="8">
    <source>
        <dbReference type="Google" id="ProtNLM"/>
    </source>
</evidence>
<evidence type="ECO:0000313" key="7">
    <source>
        <dbReference type="Proteomes" id="UP000593564"/>
    </source>
</evidence>
<dbReference type="GO" id="GO:0016114">
    <property type="term" value="P:terpenoid biosynthetic process"/>
    <property type="evidence" value="ECO:0007669"/>
    <property type="project" value="InterPro"/>
</dbReference>
<dbReference type="SUPFAM" id="SSF48576">
    <property type="entry name" value="Terpenoid synthases"/>
    <property type="match status" value="1"/>
</dbReference>
<evidence type="ECO:0000256" key="3">
    <source>
        <dbReference type="ARBA" id="ARBA00022842"/>
    </source>
</evidence>
<sequence>MSPSVVRKVGHALDMPLHWRLTRVEARWFIETYEQEQNMSPILLEFAKLDYNMVQSVHQKEVGNLARYKHGLEHTNFIMGTYDI</sequence>
<dbReference type="PANTHER" id="PTHR31225:SF245">
    <property type="entry name" value="(-)-ALPHA-TERPINEOL SYNTHASE-LIKE"/>
    <property type="match status" value="1"/>
</dbReference>
<dbReference type="PANTHER" id="PTHR31225">
    <property type="entry name" value="OS04G0344100 PROTEIN-RELATED"/>
    <property type="match status" value="1"/>
</dbReference>
<dbReference type="AlphaFoldDB" id="A0A7J7HW76"/>
<comment type="cofactor">
    <cofactor evidence="1">
        <name>Mn(2+)</name>
        <dbReference type="ChEBI" id="CHEBI:29035"/>
    </cofactor>
</comment>
<protein>
    <recommendedName>
        <fullName evidence="8">Terpene synthase metal-binding domain-containing protein</fullName>
    </recommendedName>
</protein>